<gene>
    <name evidence="2" type="ORF">ERS852573_01044</name>
</gene>
<dbReference type="GeneID" id="93135708"/>
<evidence type="ECO:0000313" key="3">
    <source>
        <dbReference type="Proteomes" id="UP000095597"/>
    </source>
</evidence>
<dbReference type="Gene3D" id="1.10.260.40">
    <property type="entry name" value="lambda repressor-like DNA-binding domains"/>
    <property type="match status" value="2"/>
</dbReference>
<dbReference type="EMBL" id="CYXO01000004">
    <property type="protein sequence ID" value="CUM89689.1"/>
    <property type="molecule type" value="Genomic_DNA"/>
</dbReference>
<dbReference type="CDD" id="cd00093">
    <property type="entry name" value="HTH_XRE"/>
    <property type="match status" value="1"/>
</dbReference>
<dbReference type="InterPro" id="IPR001387">
    <property type="entry name" value="Cro/C1-type_HTH"/>
</dbReference>
<dbReference type="GO" id="GO:0003677">
    <property type="term" value="F:DNA binding"/>
    <property type="evidence" value="ECO:0007669"/>
    <property type="project" value="InterPro"/>
</dbReference>
<dbReference type="PROSITE" id="PS50943">
    <property type="entry name" value="HTH_CROC1"/>
    <property type="match status" value="2"/>
</dbReference>
<accession>A0A173SJ36</accession>
<evidence type="ECO:0000313" key="2">
    <source>
        <dbReference type="EMBL" id="CUM89689.1"/>
    </source>
</evidence>
<proteinExistence type="predicted"/>
<dbReference type="RefSeq" id="WP_006426893.1">
    <property type="nucleotide sequence ID" value="NZ_CAXSPU010000010.1"/>
</dbReference>
<dbReference type="Pfam" id="PF13443">
    <property type="entry name" value="HTH_26"/>
    <property type="match status" value="1"/>
</dbReference>
<protein>
    <submittedName>
        <fullName evidence="2">Helix-turn-helix</fullName>
    </submittedName>
</protein>
<dbReference type="AlphaFoldDB" id="A0A173SJ36"/>
<dbReference type="InterPro" id="IPR010982">
    <property type="entry name" value="Lambda_DNA-bd_dom_sf"/>
</dbReference>
<evidence type="ECO:0000259" key="1">
    <source>
        <dbReference type="PROSITE" id="PS50943"/>
    </source>
</evidence>
<dbReference type="OrthoDB" id="1048983at2"/>
<name>A0A173SJ36_9FIRM</name>
<sequence>MYTLEDLFDRRSPVGTRLEQILMEKKCTKAELSKKTGVSRPTIDKVLSGTITSKKNYETHMSKIMNYLQITPDILLGNNACSSNRVREIRSIIRISTEKMASATGISQERLQQIEAGEKATITELREIAMQLRTSTHVITNQYFFEPQFSEMEYYMDMKDALDEISGFWGHVGIKLCGIDKYMWYPINSNTRKMIYKGIDEELMVIPCMNNKVLFLNMSNIEDITLSDFDADTPSGKNWDEHVSCGEIPLVVYEALEDYEENSQVTLYNDTENSTELYKYLMEYVRKNGWTEEDIFQLLNTSVFYYLDGRKKSTIIDFYQDSDDIIETIEMVYGYDFTDIEQNFMFYIDAHDETENFVNLKGISMMELPLLKVEEEIFRRNDQ</sequence>
<dbReference type="SMART" id="SM00530">
    <property type="entry name" value="HTH_XRE"/>
    <property type="match status" value="2"/>
</dbReference>
<dbReference type="Proteomes" id="UP000095597">
    <property type="component" value="Unassembled WGS sequence"/>
</dbReference>
<feature type="domain" description="HTH cro/C1-type" evidence="1">
    <location>
        <begin position="18"/>
        <end position="75"/>
    </location>
</feature>
<feature type="domain" description="HTH cro/C1-type" evidence="1">
    <location>
        <begin position="86"/>
        <end position="139"/>
    </location>
</feature>
<organism evidence="2 3">
    <name type="scientific">Dorea longicatena</name>
    <dbReference type="NCBI Taxonomy" id="88431"/>
    <lineage>
        <taxon>Bacteria</taxon>
        <taxon>Bacillati</taxon>
        <taxon>Bacillota</taxon>
        <taxon>Clostridia</taxon>
        <taxon>Lachnospirales</taxon>
        <taxon>Lachnospiraceae</taxon>
        <taxon>Dorea</taxon>
    </lineage>
</organism>
<reference evidence="2 3" key="1">
    <citation type="submission" date="2015-09" db="EMBL/GenBank/DDBJ databases">
        <authorList>
            <consortium name="Pathogen Informatics"/>
        </authorList>
    </citation>
    <scope>NUCLEOTIDE SEQUENCE [LARGE SCALE GENOMIC DNA]</scope>
    <source>
        <strain evidence="2 3">2789STDY5834961</strain>
    </source>
</reference>
<dbReference type="SUPFAM" id="SSF47413">
    <property type="entry name" value="lambda repressor-like DNA-binding domains"/>
    <property type="match status" value="2"/>
</dbReference>